<keyword evidence="2" id="KW-0813">Transport</keyword>
<feature type="transmembrane region" description="Helical" evidence="6">
    <location>
        <begin position="21"/>
        <end position="40"/>
    </location>
</feature>
<feature type="transmembrane region" description="Helical" evidence="6">
    <location>
        <begin position="232"/>
        <end position="254"/>
    </location>
</feature>
<dbReference type="Proteomes" id="UP000677305">
    <property type="component" value="Chromosome"/>
</dbReference>
<dbReference type="Gene3D" id="1.20.1250.20">
    <property type="entry name" value="MFS general substrate transporter like domains"/>
    <property type="match status" value="2"/>
</dbReference>
<keyword evidence="4 6" id="KW-1133">Transmembrane helix</keyword>
<dbReference type="PANTHER" id="PTHR11360">
    <property type="entry name" value="MONOCARBOXYLATE TRANSPORTER"/>
    <property type="match status" value="1"/>
</dbReference>
<comment type="subcellular location">
    <subcellularLocation>
        <location evidence="1">Cell membrane</location>
        <topology evidence="1">Multi-pass membrane protein</topology>
    </subcellularLocation>
</comment>
<feature type="transmembrane region" description="Helical" evidence="6">
    <location>
        <begin position="113"/>
        <end position="132"/>
    </location>
</feature>
<evidence type="ECO:0000259" key="7">
    <source>
        <dbReference type="PROSITE" id="PS50850"/>
    </source>
</evidence>
<protein>
    <submittedName>
        <fullName evidence="8">OFA family MFS transporter</fullName>
    </submittedName>
</protein>
<keyword evidence="3 6" id="KW-0812">Transmembrane</keyword>
<feature type="transmembrane region" description="Helical" evidence="6">
    <location>
        <begin position="177"/>
        <end position="196"/>
    </location>
</feature>
<sequence length="416" mass="45783">MNTFKKSSTSSSTDPYKYKKWMFVILGMIMFMCLGTVYSWSVFRTPIEEQYQIDATLSGLPYLVFLLGYTASMVITGKLIDRLNPKLMILIGGIMVGLGWFLSGIAVSFNMIIVSYGVISGAGVGIAYGPPIKVISSCFTKKRGVAIGLLLAGFGLSPLVTAPITKALINHIGVNNTFKAVGIFFLIVIPLIGLYFEKPARVTEDNNELKVDDNDTHEGSILEVLKNAKFQGLWLCFVIGTSVGLMIIGISSQIGEELFKIDSNTTAFLLSIFAIFNAIGRPLFGWITDRFSPFVSAMTSFILIFITAGLMYMTKDYTILIYIIALSVLWMNLGAWLSIAPTTVAMYFGETNYSRNYGVLFTAYGIGAVIGTPLAGYIRTQFGSYQYIFLPIMIMAIIGMFIALLTLKPKSIFKLK</sequence>
<feature type="transmembrane region" description="Helical" evidence="6">
    <location>
        <begin position="357"/>
        <end position="378"/>
    </location>
</feature>
<dbReference type="InterPro" id="IPR036259">
    <property type="entry name" value="MFS_trans_sf"/>
</dbReference>
<dbReference type="AlphaFoldDB" id="A0A8J8SCZ1"/>
<dbReference type="InterPro" id="IPR050327">
    <property type="entry name" value="Proton-linked_MCT"/>
</dbReference>
<dbReference type="InterPro" id="IPR011701">
    <property type="entry name" value="MFS"/>
</dbReference>
<proteinExistence type="predicted"/>
<dbReference type="GO" id="GO:0005886">
    <property type="term" value="C:plasma membrane"/>
    <property type="evidence" value="ECO:0007669"/>
    <property type="project" value="UniProtKB-SubCell"/>
</dbReference>
<evidence type="ECO:0000256" key="6">
    <source>
        <dbReference type="SAM" id="Phobius"/>
    </source>
</evidence>
<evidence type="ECO:0000256" key="3">
    <source>
        <dbReference type="ARBA" id="ARBA00022692"/>
    </source>
</evidence>
<gene>
    <name evidence="8" type="ORF">HYG85_13780</name>
</gene>
<reference evidence="8 9" key="1">
    <citation type="submission" date="2020-07" db="EMBL/GenBank/DDBJ databases">
        <title>Vallitalea guaymasensis genome.</title>
        <authorList>
            <person name="Postec A."/>
        </authorList>
    </citation>
    <scope>NUCLEOTIDE SEQUENCE [LARGE SCALE GENOMIC DNA]</scope>
    <source>
        <strain evidence="8 9">Ra1766G1</strain>
    </source>
</reference>
<dbReference type="KEGG" id="vgu:HYG85_13780"/>
<dbReference type="CDD" id="cd17353">
    <property type="entry name" value="MFS_OFA_like"/>
    <property type="match status" value="1"/>
</dbReference>
<feature type="transmembrane region" description="Helical" evidence="6">
    <location>
        <begin position="266"/>
        <end position="284"/>
    </location>
</feature>
<evidence type="ECO:0000256" key="2">
    <source>
        <dbReference type="ARBA" id="ARBA00022448"/>
    </source>
</evidence>
<evidence type="ECO:0000256" key="1">
    <source>
        <dbReference type="ARBA" id="ARBA00004651"/>
    </source>
</evidence>
<accession>A0A8J8SCZ1</accession>
<evidence type="ECO:0000313" key="8">
    <source>
        <dbReference type="EMBL" id="QUH29921.1"/>
    </source>
</evidence>
<dbReference type="RefSeq" id="WP_212690165.1">
    <property type="nucleotide sequence ID" value="NZ_CP058561.1"/>
</dbReference>
<dbReference type="InterPro" id="IPR020846">
    <property type="entry name" value="MFS_dom"/>
</dbReference>
<dbReference type="PANTHER" id="PTHR11360:SF304">
    <property type="entry name" value="MFS DOMAIN-CONTAINING PROTEIN"/>
    <property type="match status" value="1"/>
</dbReference>
<feature type="transmembrane region" description="Helical" evidence="6">
    <location>
        <begin position="144"/>
        <end position="165"/>
    </location>
</feature>
<evidence type="ECO:0000313" key="9">
    <source>
        <dbReference type="Proteomes" id="UP000677305"/>
    </source>
</evidence>
<organism evidence="8 9">
    <name type="scientific">Vallitalea guaymasensis</name>
    <dbReference type="NCBI Taxonomy" id="1185412"/>
    <lineage>
        <taxon>Bacteria</taxon>
        <taxon>Bacillati</taxon>
        <taxon>Bacillota</taxon>
        <taxon>Clostridia</taxon>
        <taxon>Lachnospirales</taxon>
        <taxon>Vallitaleaceae</taxon>
        <taxon>Vallitalea</taxon>
    </lineage>
</organism>
<keyword evidence="5 6" id="KW-0472">Membrane</keyword>
<feature type="domain" description="Major facilitator superfamily (MFS) profile" evidence="7">
    <location>
        <begin position="20"/>
        <end position="411"/>
    </location>
</feature>
<dbReference type="EMBL" id="CP058561">
    <property type="protein sequence ID" value="QUH29921.1"/>
    <property type="molecule type" value="Genomic_DNA"/>
</dbReference>
<evidence type="ECO:0000256" key="4">
    <source>
        <dbReference type="ARBA" id="ARBA00022989"/>
    </source>
</evidence>
<feature type="transmembrane region" description="Helical" evidence="6">
    <location>
        <begin position="291"/>
        <end position="313"/>
    </location>
</feature>
<evidence type="ECO:0000256" key="5">
    <source>
        <dbReference type="ARBA" id="ARBA00023136"/>
    </source>
</evidence>
<feature type="transmembrane region" description="Helical" evidence="6">
    <location>
        <begin position="384"/>
        <end position="407"/>
    </location>
</feature>
<keyword evidence="9" id="KW-1185">Reference proteome</keyword>
<feature type="transmembrane region" description="Helical" evidence="6">
    <location>
        <begin position="87"/>
        <end position="107"/>
    </location>
</feature>
<dbReference type="GO" id="GO:0022857">
    <property type="term" value="F:transmembrane transporter activity"/>
    <property type="evidence" value="ECO:0007669"/>
    <property type="project" value="InterPro"/>
</dbReference>
<name>A0A8J8SCZ1_9FIRM</name>
<dbReference type="SUPFAM" id="SSF103473">
    <property type="entry name" value="MFS general substrate transporter"/>
    <property type="match status" value="1"/>
</dbReference>
<dbReference type="Pfam" id="PF07690">
    <property type="entry name" value="MFS_1"/>
    <property type="match status" value="1"/>
</dbReference>
<dbReference type="PROSITE" id="PS50850">
    <property type="entry name" value="MFS"/>
    <property type="match status" value="1"/>
</dbReference>
<feature type="transmembrane region" description="Helical" evidence="6">
    <location>
        <begin position="319"/>
        <end position="345"/>
    </location>
</feature>
<feature type="transmembrane region" description="Helical" evidence="6">
    <location>
        <begin position="60"/>
        <end position="80"/>
    </location>
</feature>